<dbReference type="PANTHER" id="PTHR43663:SF1">
    <property type="entry name" value="CHROMATE TRANSPORTER"/>
    <property type="match status" value="1"/>
</dbReference>
<reference evidence="8 9" key="1">
    <citation type="submission" date="2019-01" db="EMBL/GenBank/DDBJ databases">
        <authorList>
            <consortium name="Pathogen Informatics"/>
        </authorList>
    </citation>
    <scope>NUCLEOTIDE SEQUENCE [LARGE SCALE GENOMIC DNA]</scope>
    <source>
        <strain evidence="8 9">NCTC10142</strain>
        <plasmid evidence="9">13</plasmid>
    </source>
</reference>
<comment type="subcellular location">
    <subcellularLocation>
        <location evidence="1">Cell membrane</location>
        <topology evidence="1">Multi-pass membrane protein</topology>
    </subcellularLocation>
</comment>
<feature type="transmembrane region" description="Helical" evidence="7">
    <location>
        <begin position="109"/>
        <end position="130"/>
    </location>
</feature>
<organism evidence="8 9">
    <name type="scientific">Mycoplasmopsis cynos</name>
    <dbReference type="NCBI Taxonomy" id="171284"/>
    <lineage>
        <taxon>Bacteria</taxon>
        <taxon>Bacillati</taxon>
        <taxon>Mycoplasmatota</taxon>
        <taxon>Mycoplasmoidales</taxon>
        <taxon>Metamycoplasmataceae</taxon>
        <taxon>Mycoplasmopsis</taxon>
    </lineage>
</organism>
<gene>
    <name evidence="8" type="primary">chrA</name>
    <name evidence="8" type="ORF">NCTC10142_00238</name>
</gene>
<evidence type="ECO:0000256" key="2">
    <source>
        <dbReference type="ARBA" id="ARBA00005262"/>
    </source>
</evidence>
<evidence type="ECO:0000256" key="1">
    <source>
        <dbReference type="ARBA" id="ARBA00004651"/>
    </source>
</evidence>
<feature type="transmembrane region" description="Helical" evidence="7">
    <location>
        <begin position="82"/>
        <end position="103"/>
    </location>
</feature>
<accession>A0A449AHL7</accession>
<evidence type="ECO:0000256" key="6">
    <source>
        <dbReference type="ARBA" id="ARBA00023136"/>
    </source>
</evidence>
<feature type="transmembrane region" description="Helical" evidence="7">
    <location>
        <begin position="142"/>
        <end position="161"/>
    </location>
</feature>
<name>A0A449AHL7_9BACT</name>
<evidence type="ECO:0000256" key="4">
    <source>
        <dbReference type="ARBA" id="ARBA00022692"/>
    </source>
</evidence>
<dbReference type="RefSeq" id="WP_129720466.1">
    <property type="nucleotide sequence ID" value="NZ_LR214986.1"/>
</dbReference>
<keyword evidence="5 7" id="KW-1133">Transmembrane helix</keyword>
<proteinExistence type="inferred from homology"/>
<dbReference type="InterPro" id="IPR003370">
    <property type="entry name" value="Chromate_transpt"/>
</dbReference>
<evidence type="ECO:0000313" key="9">
    <source>
        <dbReference type="Proteomes" id="UP000289506"/>
    </source>
</evidence>
<dbReference type="AlphaFoldDB" id="A0A449AHL7"/>
<evidence type="ECO:0000313" key="8">
    <source>
        <dbReference type="EMBL" id="VEU64494.1"/>
    </source>
</evidence>
<feature type="transmembrane region" description="Helical" evidence="7">
    <location>
        <begin position="167"/>
        <end position="183"/>
    </location>
</feature>
<comment type="similarity">
    <text evidence="2">Belongs to the chromate ion transporter (CHR) (TC 2.A.51) family.</text>
</comment>
<keyword evidence="8" id="KW-0614">Plasmid</keyword>
<evidence type="ECO:0000256" key="7">
    <source>
        <dbReference type="SAM" id="Phobius"/>
    </source>
</evidence>
<dbReference type="Proteomes" id="UP000289506">
    <property type="component" value="Plasmid 13"/>
</dbReference>
<geneLocation type="plasmid" evidence="8 9">
    <name>13</name>
</geneLocation>
<protein>
    <submittedName>
        <fullName evidence="8">Chromate transporter</fullName>
    </submittedName>
</protein>
<evidence type="ECO:0000256" key="5">
    <source>
        <dbReference type="ARBA" id="ARBA00022989"/>
    </source>
</evidence>
<keyword evidence="4 7" id="KW-0812">Transmembrane</keyword>
<sequence>MQEKIGFWKLFFFILKISFIGFGGGNALMPVIKKEIVENKKLLDVKEFDQIVIVTNMLPGASVIQCISYISIKLLGKVKGIIITLFALLPHIMFSFGLLLLFSKIPEQYVQIFAIGVLVSIITFLIDFGINYLKQSRQNIKLPFIVLIFLFSFSFCFFVPAPFNVPILAIIFVLVIYFIIYWIKNKGGK</sequence>
<dbReference type="InterPro" id="IPR052518">
    <property type="entry name" value="CHR_Transporter"/>
</dbReference>
<dbReference type="GO" id="GO:0005886">
    <property type="term" value="C:plasma membrane"/>
    <property type="evidence" value="ECO:0007669"/>
    <property type="project" value="UniProtKB-SubCell"/>
</dbReference>
<evidence type="ECO:0000256" key="3">
    <source>
        <dbReference type="ARBA" id="ARBA00022475"/>
    </source>
</evidence>
<keyword evidence="3" id="KW-1003">Cell membrane</keyword>
<dbReference type="Pfam" id="PF02417">
    <property type="entry name" value="Chromate_transp"/>
    <property type="match status" value="1"/>
</dbReference>
<feature type="transmembrane region" description="Helical" evidence="7">
    <location>
        <begin position="7"/>
        <end position="31"/>
    </location>
</feature>
<keyword evidence="6 7" id="KW-0472">Membrane</keyword>
<dbReference type="PANTHER" id="PTHR43663">
    <property type="entry name" value="CHROMATE TRANSPORT PROTEIN-RELATED"/>
    <property type="match status" value="1"/>
</dbReference>
<dbReference type="GO" id="GO:0015109">
    <property type="term" value="F:chromate transmembrane transporter activity"/>
    <property type="evidence" value="ECO:0007669"/>
    <property type="project" value="InterPro"/>
</dbReference>
<dbReference type="EMBL" id="LR214986">
    <property type="protein sequence ID" value="VEU64494.1"/>
    <property type="molecule type" value="Genomic_DNA"/>
</dbReference>